<reference evidence="2 3" key="1">
    <citation type="submission" date="2018-09" db="EMBL/GenBank/DDBJ databases">
        <title>Roseovarius spongiae sp. nov., isolated from a marine sponge.</title>
        <authorList>
            <person name="Zhuang L."/>
            <person name="Luo L."/>
        </authorList>
    </citation>
    <scope>NUCLEOTIDE SEQUENCE [LARGE SCALE GENOMIC DNA]</scope>
    <source>
        <strain evidence="2 3">HN-E21</strain>
    </source>
</reference>
<gene>
    <name evidence="2" type="ORF">D6850_00015</name>
</gene>
<comment type="caution">
    <text evidence="2">The sequence shown here is derived from an EMBL/GenBank/DDBJ whole genome shotgun (WGS) entry which is preliminary data.</text>
</comment>
<organism evidence="2 3">
    <name type="scientific">Roseovarius spongiae</name>
    <dbReference type="NCBI Taxonomy" id="2320272"/>
    <lineage>
        <taxon>Bacteria</taxon>
        <taxon>Pseudomonadati</taxon>
        <taxon>Pseudomonadota</taxon>
        <taxon>Alphaproteobacteria</taxon>
        <taxon>Rhodobacterales</taxon>
        <taxon>Roseobacteraceae</taxon>
        <taxon>Roseovarius</taxon>
    </lineage>
</organism>
<dbReference type="EMBL" id="RAPE01000001">
    <property type="protein sequence ID" value="RKF15999.1"/>
    <property type="molecule type" value="Genomic_DNA"/>
</dbReference>
<evidence type="ECO:0000313" key="2">
    <source>
        <dbReference type="EMBL" id="RKF15999.1"/>
    </source>
</evidence>
<name>A0A3A8AXC0_9RHOB</name>
<dbReference type="AlphaFoldDB" id="A0A3A8AXC0"/>
<feature type="region of interest" description="Disordered" evidence="1">
    <location>
        <begin position="63"/>
        <end position="113"/>
    </location>
</feature>
<dbReference type="Proteomes" id="UP000281128">
    <property type="component" value="Unassembled WGS sequence"/>
</dbReference>
<evidence type="ECO:0000313" key="3">
    <source>
        <dbReference type="Proteomes" id="UP000281128"/>
    </source>
</evidence>
<evidence type="ECO:0000256" key="1">
    <source>
        <dbReference type="SAM" id="MobiDB-lite"/>
    </source>
</evidence>
<feature type="region of interest" description="Disordered" evidence="1">
    <location>
        <begin position="1"/>
        <end position="40"/>
    </location>
</feature>
<keyword evidence="3" id="KW-1185">Reference proteome</keyword>
<protein>
    <submittedName>
        <fullName evidence="2">Uncharacterized protein</fullName>
    </submittedName>
</protein>
<sequence>MAGDAGYSPPLPQAIATSIRARRSADQQPSALYDDPETKKEEAEYEIKAALQTLARFSTRSFNQLPNTDHHHNHSYNSENHAYPWPPQFGEDPKEGTACTCDEADDHRDCEEL</sequence>
<proteinExistence type="predicted"/>
<accession>A0A3A8AXC0</accession>